<feature type="compositionally biased region" description="Basic residues" evidence="3">
    <location>
        <begin position="1"/>
        <end position="11"/>
    </location>
</feature>
<sequence length="1231" mass="139494">MDSTRRLRPIKRRPDLRSVFSQDSRVPQQQSDYNGSANNTRPSIDSVTVNNKENSFSHRTSNRPDEARENVRGPATTYLLPVAIGPDEDKRRERSERRRRRQTRKNKPLPPTPGSVLPSYLPAKASLFILVLMKIFDGYPTYRCISICLIWPSSSLLRKETPQGSSLFDSVIAPGSQSVSTRYEELQRSFSQISPTTAVDGVVKSYMYRRSLQELLSGLGRFNDLSNVHNAISNDYPQIVELLEVIIRSPEEKVAMLRLGDDESERFMDAAQEILDDQRQSERFNADARMLLVSIVKTVSRLPGSMFISGVGVVRDKNTIGGTFGDIYQTTYKGKPVALKRLRIFRICERAKIYRKFCKEALVWQKLSFKYVLPFLGIDAENFPRQPCMVSPWMSNGTAPHFLKQNPSANIDKLLFEIAQGIEYLHSQSVVHGDIKGGNILIDEHWHPRLADFGLTVFADATRQFTTDQGGTLRWMAPELLRPSGNFKRTFSSDIYAYGCVCVELYSGRVPFPDTTHEVRIIEMVLSGDIPPRPASMTDPLWQLVCVCCENGADMRPGASEIVEMLRTFLRESATESGLMKAYIFSKLKSSSSSLTREKFTFNLAGSSDGSISPWMKPLSLRSGSLLSQTIEEDAPHQDLSPTAELFKEEDEYRLRLLQIRVHADPQRSYHNLVRVERGFSVEIYRASAQSVKNEVTIKRIAVEKQNRVKVIQLIDEFISMRWLHHPNIINYMDAFRYDDELWVVTEGISDMMTLQKVVTTNAGMSMAKREAFVTTILPHISQALDYLHRHGISHRGINMENILFSKMGHVRLKLCAMIPDPHNSQSSRSSPPEVCAGQPYDFKSDIWNLGALIIVPPSTQNTMPLQIFPQELINSIVDEVYDDRDTLYACTLVNHTFFSAARFHLHSVINVEASYQASCKLLELVSTSPGFRSAVKGVRLVFKSNENLGDDDAKELSLFSHVMGVLSNLTALSIKGSRTIPSHLCQDLPPCPNLRSLYLTSLNFASPADFLLFCTHFPGIQSIHLSNVGSFGKESEVSNTGSRLRPEYLCLRRMKGDILRYIDTSRLKKIRLTAAPGHQLHTVIQGTLIDKAPRLEEVVINTEPYKSSALDLSCISRVTIQHFNYLQQPFAGLQNLFFNKFSPELFAVKELTLKLYVFPERLLSCEESHWTWLEDILLAVHDRVHIIVVTDRGDRAKYEADCVKRFHSAMPRLDNRGSLKVHMVEVRIAM</sequence>
<dbReference type="PANTHER" id="PTHR44329:SF298">
    <property type="entry name" value="MIXED LINEAGE KINASE DOMAIN-LIKE PROTEIN"/>
    <property type="match status" value="1"/>
</dbReference>
<feature type="region of interest" description="Disordered" evidence="3">
    <location>
        <begin position="1"/>
        <end position="116"/>
    </location>
</feature>
<dbReference type="SMART" id="SM00220">
    <property type="entry name" value="S_TKc"/>
    <property type="match status" value="1"/>
</dbReference>
<accession>A0A284R0P3</accession>
<dbReference type="PROSITE" id="PS00108">
    <property type="entry name" value="PROTEIN_KINASE_ST"/>
    <property type="match status" value="1"/>
</dbReference>
<proteinExistence type="predicted"/>
<dbReference type="OrthoDB" id="346907at2759"/>
<evidence type="ECO:0000256" key="3">
    <source>
        <dbReference type="SAM" id="MobiDB-lite"/>
    </source>
</evidence>
<feature type="domain" description="Protein kinase" evidence="4">
    <location>
        <begin position="670"/>
        <end position="949"/>
    </location>
</feature>
<dbReference type="STRING" id="47428.A0A284R0P3"/>
<gene>
    <name evidence="5" type="ORF">ARMOST_05571</name>
</gene>
<evidence type="ECO:0000256" key="1">
    <source>
        <dbReference type="ARBA" id="ARBA00022741"/>
    </source>
</evidence>
<feature type="compositionally biased region" description="Basic and acidic residues" evidence="3">
    <location>
        <begin position="62"/>
        <end position="71"/>
    </location>
</feature>
<name>A0A284R0P3_ARMOS</name>
<dbReference type="InterPro" id="IPR000719">
    <property type="entry name" value="Prot_kinase_dom"/>
</dbReference>
<dbReference type="GO" id="GO:0005524">
    <property type="term" value="F:ATP binding"/>
    <property type="evidence" value="ECO:0007669"/>
    <property type="project" value="UniProtKB-KW"/>
</dbReference>
<evidence type="ECO:0000259" key="4">
    <source>
        <dbReference type="PROSITE" id="PS50011"/>
    </source>
</evidence>
<organism evidence="5 6">
    <name type="scientific">Armillaria ostoyae</name>
    <name type="common">Armillaria root rot fungus</name>
    <dbReference type="NCBI Taxonomy" id="47428"/>
    <lineage>
        <taxon>Eukaryota</taxon>
        <taxon>Fungi</taxon>
        <taxon>Dikarya</taxon>
        <taxon>Basidiomycota</taxon>
        <taxon>Agaricomycotina</taxon>
        <taxon>Agaricomycetes</taxon>
        <taxon>Agaricomycetidae</taxon>
        <taxon>Agaricales</taxon>
        <taxon>Marasmiineae</taxon>
        <taxon>Physalacriaceae</taxon>
        <taxon>Armillaria</taxon>
    </lineage>
</organism>
<dbReference type="GO" id="GO:0004674">
    <property type="term" value="F:protein serine/threonine kinase activity"/>
    <property type="evidence" value="ECO:0007669"/>
    <property type="project" value="TreeGrafter"/>
</dbReference>
<keyword evidence="6" id="KW-1185">Reference proteome</keyword>
<feature type="compositionally biased region" description="Polar residues" evidence="3">
    <location>
        <begin position="19"/>
        <end position="59"/>
    </location>
</feature>
<keyword evidence="2" id="KW-0067">ATP-binding</keyword>
<dbReference type="AlphaFoldDB" id="A0A284R0P3"/>
<dbReference type="SUPFAM" id="SSF52047">
    <property type="entry name" value="RNI-like"/>
    <property type="match status" value="1"/>
</dbReference>
<dbReference type="PANTHER" id="PTHR44329">
    <property type="entry name" value="SERINE/THREONINE-PROTEIN KINASE TNNI3K-RELATED"/>
    <property type="match status" value="1"/>
</dbReference>
<feature type="domain" description="Protein kinase" evidence="4">
    <location>
        <begin position="313"/>
        <end position="570"/>
    </location>
</feature>
<dbReference type="Gene3D" id="1.10.510.10">
    <property type="entry name" value="Transferase(Phosphotransferase) domain 1"/>
    <property type="match status" value="2"/>
</dbReference>
<dbReference type="PROSITE" id="PS50011">
    <property type="entry name" value="PROTEIN_KINASE_DOM"/>
    <property type="match status" value="2"/>
</dbReference>
<dbReference type="EMBL" id="FUEG01000003">
    <property type="protein sequence ID" value="SJL02245.1"/>
    <property type="molecule type" value="Genomic_DNA"/>
</dbReference>
<dbReference type="InterPro" id="IPR008271">
    <property type="entry name" value="Ser/Thr_kinase_AS"/>
</dbReference>
<reference evidence="6" key="1">
    <citation type="journal article" date="2017" name="Nat. Ecol. Evol.">
        <title>Genome expansion and lineage-specific genetic innovations in the forest pathogenic fungi Armillaria.</title>
        <authorList>
            <person name="Sipos G."/>
            <person name="Prasanna A.N."/>
            <person name="Walter M.C."/>
            <person name="O'Connor E."/>
            <person name="Balint B."/>
            <person name="Krizsan K."/>
            <person name="Kiss B."/>
            <person name="Hess J."/>
            <person name="Varga T."/>
            <person name="Slot J."/>
            <person name="Riley R."/>
            <person name="Boka B."/>
            <person name="Rigling D."/>
            <person name="Barry K."/>
            <person name="Lee J."/>
            <person name="Mihaltcheva S."/>
            <person name="LaButti K."/>
            <person name="Lipzen A."/>
            <person name="Waldron R."/>
            <person name="Moloney N.M."/>
            <person name="Sperisen C."/>
            <person name="Kredics L."/>
            <person name="Vagvoelgyi C."/>
            <person name="Patrignani A."/>
            <person name="Fitzpatrick D."/>
            <person name="Nagy I."/>
            <person name="Doyle S."/>
            <person name="Anderson J.B."/>
            <person name="Grigoriev I.V."/>
            <person name="Gueldener U."/>
            <person name="Muensterkoetter M."/>
            <person name="Nagy L.G."/>
        </authorList>
    </citation>
    <scope>NUCLEOTIDE SEQUENCE [LARGE SCALE GENOMIC DNA]</scope>
    <source>
        <strain evidence="6">C18/9</strain>
    </source>
</reference>
<evidence type="ECO:0000313" key="5">
    <source>
        <dbReference type="EMBL" id="SJL02245.1"/>
    </source>
</evidence>
<evidence type="ECO:0000313" key="6">
    <source>
        <dbReference type="Proteomes" id="UP000219338"/>
    </source>
</evidence>
<dbReference type="Pfam" id="PF00069">
    <property type="entry name" value="Pkinase"/>
    <property type="match status" value="2"/>
</dbReference>
<dbReference type="Gene3D" id="3.30.200.20">
    <property type="entry name" value="Phosphorylase Kinase, domain 1"/>
    <property type="match status" value="1"/>
</dbReference>
<dbReference type="InterPro" id="IPR011009">
    <property type="entry name" value="Kinase-like_dom_sf"/>
</dbReference>
<dbReference type="InterPro" id="IPR051681">
    <property type="entry name" value="Ser/Thr_Kinases-Pseudokinases"/>
</dbReference>
<keyword evidence="1" id="KW-0547">Nucleotide-binding</keyword>
<feature type="compositionally biased region" description="Basic residues" evidence="3">
    <location>
        <begin position="97"/>
        <end position="107"/>
    </location>
</feature>
<protein>
    <recommendedName>
        <fullName evidence="4">Protein kinase domain-containing protein</fullName>
    </recommendedName>
</protein>
<dbReference type="SUPFAM" id="SSF56112">
    <property type="entry name" value="Protein kinase-like (PK-like)"/>
    <property type="match status" value="2"/>
</dbReference>
<dbReference type="Proteomes" id="UP000219338">
    <property type="component" value="Unassembled WGS sequence"/>
</dbReference>
<evidence type="ECO:0000256" key="2">
    <source>
        <dbReference type="ARBA" id="ARBA00022840"/>
    </source>
</evidence>
<feature type="compositionally biased region" description="Basic and acidic residues" evidence="3">
    <location>
        <begin position="87"/>
        <end position="96"/>
    </location>
</feature>